<reference evidence="2" key="1">
    <citation type="submission" date="2019-11" db="EMBL/GenBank/DDBJ databases">
        <authorList>
            <person name="Feng L."/>
        </authorList>
    </citation>
    <scope>NUCLEOTIDE SEQUENCE</scope>
    <source>
        <strain evidence="2">ElimosumLFYP34</strain>
    </source>
</reference>
<dbReference type="PANTHER" id="PTHR42846:SF1">
    <property type="entry name" value="NI-SIROHYDROCHLORIN A,C-DIAMIDE REDUCTIVE CYCLASE COMPLEX, COMPONENT CFBD"/>
    <property type="match status" value="1"/>
</dbReference>
<dbReference type="InterPro" id="IPR000510">
    <property type="entry name" value="Nase/OxRdtase_comp1"/>
</dbReference>
<proteinExistence type="predicted"/>
<accession>A0A6N3G0H9</accession>
<feature type="domain" description="Nitrogenase/oxidoreductase component 1" evidence="1">
    <location>
        <begin position="171"/>
        <end position="402"/>
    </location>
</feature>
<name>A0A6N3G0H9_EUBLI</name>
<dbReference type="EMBL" id="CACRTR010000016">
    <property type="protein sequence ID" value="VYU58092.1"/>
    <property type="molecule type" value="Genomic_DNA"/>
</dbReference>
<evidence type="ECO:0000313" key="2">
    <source>
        <dbReference type="EMBL" id="VYU58092.1"/>
    </source>
</evidence>
<gene>
    <name evidence="2" type="primary">bchB</name>
    <name evidence="2" type="ORF">ELLFYP34_03652</name>
</gene>
<evidence type="ECO:0000259" key="1">
    <source>
        <dbReference type="Pfam" id="PF00148"/>
    </source>
</evidence>
<dbReference type="InterPro" id="IPR052673">
    <property type="entry name" value="Ni-siroh_cyclase_CfbD"/>
</dbReference>
<sequence length="514" mass="57464">MGAAAVEKAQPGMGDEALSRLLFQTEGVRVLAVGPPACLRILYFRAMEKEALSRLRLCPVSRLEYTLGSYAPRVRGMIEELVMTSGTKGVVLYVSCPDLLTQTDFEALISEADNPHHVPVAVFRRGPMEKRKRKPVERLEEILQSFETARENHWVGKDARLCPPPPLAADYTGAMTAFEKDRALCTCLVTGSGCASCPKSIDNFSGKTFWYSKMNDLQITLGAAESIEKGIGAVMQEEKRRSAFIVGTPLTAMTGIDDSSFPVLKEKIFIQTDGFQDALDGTRQALSTVSRQEMRCCEYTEKRINLVGYTPFLFGNQRQFETLAHDLERLGYAVYWLGGGTLADFRDAPKAKANWVISEAGLDLAKWMEKQYGTPWFYQMPVSVSGVRTAYQYLESITGDAVFQGCTEDPAPSEQPVRTAVMIGSHELNRQVSVALRNEFNVECTIVEARSFGWPLDRETDYVIADPLYFQYLPEGAALRVPLPFPALSGNRYVKRDYCIIGRKGHQYLKQFFM</sequence>
<organism evidence="2">
    <name type="scientific">Eubacterium limosum</name>
    <dbReference type="NCBI Taxonomy" id="1736"/>
    <lineage>
        <taxon>Bacteria</taxon>
        <taxon>Bacillati</taxon>
        <taxon>Bacillota</taxon>
        <taxon>Clostridia</taxon>
        <taxon>Eubacteriales</taxon>
        <taxon>Eubacteriaceae</taxon>
        <taxon>Eubacterium</taxon>
    </lineage>
</organism>
<dbReference type="EC" id="1.3.7.7" evidence="2"/>
<dbReference type="GO" id="GO:0016491">
    <property type="term" value="F:oxidoreductase activity"/>
    <property type="evidence" value="ECO:0007669"/>
    <property type="project" value="UniProtKB-KW"/>
</dbReference>
<keyword evidence="2" id="KW-0560">Oxidoreductase</keyword>
<protein>
    <submittedName>
        <fullName evidence="2">Light-independent protochlorophyllide reductase subunit B</fullName>
        <ecNumber evidence="2">1.3.7.7</ecNumber>
    </submittedName>
</protein>
<dbReference type="PANTHER" id="PTHR42846">
    <property type="entry name" value="NI-SIROHYDROCHLORIN A,C-DIAMIDE REDUCTIVE CYCLASE COMPLEX, COMPONENT CFBD"/>
    <property type="match status" value="1"/>
</dbReference>
<dbReference type="SUPFAM" id="SSF53807">
    <property type="entry name" value="Helical backbone' metal receptor"/>
    <property type="match status" value="1"/>
</dbReference>
<dbReference type="Gene3D" id="3.40.50.1980">
    <property type="entry name" value="Nitrogenase molybdenum iron protein domain"/>
    <property type="match status" value="2"/>
</dbReference>
<dbReference type="Pfam" id="PF00148">
    <property type="entry name" value="Oxidored_nitro"/>
    <property type="match status" value="1"/>
</dbReference>
<dbReference type="AlphaFoldDB" id="A0A6N3G0H9"/>